<name>A0A1F7TWN8_9BACT</name>
<evidence type="ECO:0000313" key="1">
    <source>
        <dbReference type="EMBL" id="OGL70372.1"/>
    </source>
</evidence>
<organism evidence="1 2">
    <name type="scientific">Candidatus Uhrbacteria bacterium RIFCSPHIGHO2_02_FULL_53_13</name>
    <dbReference type="NCBI Taxonomy" id="1802389"/>
    <lineage>
        <taxon>Bacteria</taxon>
        <taxon>Candidatus Uhriibacteriota</taxon>
    </lineage>
</organism>
<reference evidence="1 2" key="1">
    <citation type="journal article" date="2016" name="Nat. Commun.">
        <title>Thousands of microbial genomes shed light on interconnected biogeochemical processes in an aquifer system.</title>
        <authorList>
            <person name="Anantharaman K."/>
            <person name="Brown C.T."/>
            <person name="Hug L.A."/>
            <person name="Sharon I."/>
            <person name="Castelle C.J."/>
            <person name="Probst A.J."/>
            <person name="Thomas B.C."/>
            <person name="Singh A."/>
            <person name="Wilkins M.J."/>
            <person name="Karaoz U."/>
            <person name="Brodie E.L."/>
            <person name="Williams K.H."/>
            <person name="Hubbard S.S."/>
            <person name="Banfield J.F."/>
        </authorList>
    </citation>
    <scope>NUCLEOTIDE SEQUENCE [LARGE SCALE GENOMIC DNA]</scope>
</reference>
<proteinExistence type="predicted"/>
<evidence type="ECO:0008006" key="3">
    <source>
        <dbReference type="Google" id="ProtNLM"/>
    </source>
</evidence>
<dbReference type="Proteomes" id="UP000177097">
    <property type="component" value="Unassembled WGS sequence"/>
</dbReference>
<dbReference type="InterPro" id="IPR019277">
    <property type="entry name" value="DUF2304"/>
</dbReference>
<protein>
    <recommendedName>
        <fullName evidence="3">DUF2304 domain-containing protein</fullName>
    </recommendedName>
</protein>
<sequence>MLLSLIQIFLVVFALFALARTVALTRRRSVPFVWGGALSLAWTAVIVIVLLPQTTDLLAARVGIGRGADLVVYVALVALMYVVFRLVLKIQSIERDLTALVRHDALRELDDPRV</sequence>
<dbReference type="Pfam" id="PF10066">
    <property type="entry name" value="DUF2304"/>
    <property type="match status" value="1"/>
</dbReference>
<accession>A0A1F7TWN8</accession>
<gene>
    <name evidence="1" type="ORF">A3C17_04230</name>
</gene>
<comment type="caution">
    <text evidence="1">The sequence shown here is derived from an EMBL/GenBank/DDBJ whole genome shotgun (WGS) entry which is preliminary data.</text>
</comment>
<dbReference type="STRING" id="1802389.A3C17_04230"/>
<dbReference type="AlphaFoldDB" id="A0A1F7TWN8"/>
<evidence type="ECO:0000313" key="2">
    <source>
        <dbReference type="Proteomes" id="UP000177097"/>
    </source>
</evidence>
<dbReference type="EMBL" id="MGDX01000031">
    <property type="protein sequence ID" value="OGL70372.1"/>
    <property type="molecule type" value="Genomic_DNA"/>
</dbReference>